<dbReference type="SUPFAM" id="SSF48452">
    <property type="entry name" value="TPR-like"/>
    <property type="match status" value="1"/>
</dbReference>
<protein>
    <submittedName>
        <fullName evidence="2">Mps1 binder-like protein</fullName>
    </submittedName>
</protein>
<dbReference type="SUPFAM" id="SSF101152">
    <property type="entry name" value="Mob1/phocein"/>
    <property type="match status" value="1"/>
</dbReference>
<feature type="region of interest" description="Disordered" evidence="1">
    <location>
        <begin position="671"/>
        <end position="714"/>
    </location>
</feature>
<feature type="compositionally biased region" description="Polar residues" evidence="1">
    <location>
        <begin position="1050"/>
        <end position="1061"/>
    </location>
</feature>
<evidence type="ECO:0000313" key="3">
    <source>
        <dbReference type="Proteomes" id="UP000039865"/>
    </source>
</evidence>
<feature type="compositionally biased region" description="Low complexity" evidence="1">
    <location>
        <begin position="1301"/>
        <end position="1316"/>
    </location>
</feature>
<evidence type="ECO:0000313" key="2">
    <source>
        <dbReference type="EMBL" id="CDW76338.1"/>
    </source>
</evidence>
<feature type="region of interest" description="Disordered" evidence="1">
    <location>
        <begin position="1"/>
        <end position="27"/>
    </location>
</feature>
<feature type="compositionally biased region" description="Low complexity" evidence="1">
    <location>
        <begin position="682"/>
        <end position="692"/>
    </location>
</feature>
<feature type="compositionally biased region" description="Polar residues" evidence="1">
    <location>
        <begin position="845"/>
        <end position="863"/>
    </location>
</feature>
<feature type="region of interest" description="Disordered" evidence="1">
    <location>
        <begin position="1237"/>
        <end position="1278"/>
    </location>
</feature>
<feature type="region of interest" description="Disordered" evidence="1">
    <location>
        <begin position="1290"/>
        <end position="1317"/>
    </location>
</feature>
<gene>
    <name evidence="2" type="primary">Contig4558.g4866</name>
    <name evidence="2" type="ORF">STYLEM_5338</name>
</gene>
<keyword evidence="3" id="KW-1185">Reference proteome</keyword>
<dbReference type="PANTHER" id="PTHR22599">
    <property type="entry name" value="MPS ONE BINDER KINASE ACTIVATOR-LIKE MOB"/>
    <property type="match status" value="1"/>
</dbReference>
<dbReference type="Gene3D" id="1.25.40.10">
    <property type="entry name" value="Tetratricopeptide repeat domain"/>
    <property type="match status" value="1"/>
</dbReference>
<proteinExistence type="predicted"/>
<evidence type="ECO:0000256" key="1">
    <source>
        <dbReference type="SAM" id="MobiDB-lite"/>
    </source>
</evidence>
<dbReference type="InParanoid" id="A0A078A4C4"/>
<dbReference type="InterPro" id="IPR005301">
    <property type="entry name" value="MOB_kinase_act_fam"/>
</dbReference>
<feature type="compositionally biased region" description="Basic and acidic residues" evidence="1">
    <location>
        <begin position="1022"/>
        <end position="1036"/>
    </location>
</feature>
<accession>A0A078A4C4</accession>
<feature type="region of interest" description="Disordered" evidence="1">
    <location>
        <begin position="1136"/>
        <end position="1160"/>
    </location>
</feature>
<sequence>MEKPKNKFAGSGLDKTKSFKQKKKIHKGSRGYGLRQIARMTIGTGNLQLAVELPAGEDLNEWLAVNTIEFYNEINVLYGILTEFCTAEICPTMSAGPKYEYLWADGHNVKTPLKVSASEYIDFLMTWVENQLNNEKIFPCALGVPFPKNFINIIKVIFKRLFRVYAHIYHTHFQHIMLLSAETHLNTCFKHFIYFIDQFNLVDQKELAPLAELIQQFKERKNESEQSPTMKKFYNNQAPPAQKQQKKIEGIKSKSRADLSDTGIVNEQVGDNEVPIILHELNDSAIHFISRDQYERALSLLQKAQTLIDRLQYQKNPNDRFIVLLTMHNMALCFQKLGALEECALCLEASLQSINSPFLLPKFQGDPSRKLKKLKYECKAHMQVCALLSQLHRHKEALQHAEKSVMIAQYMINDLLVMCQHYHAKVVQAKKNEQLAQELLNMGNDLSIFILCNLIDSNQQNRELIYYDDTVSMLERTAYRILPIIKEVASRMIKSSSDQPKKDMKKQNSDHDSETMKQKLNMKAVLGYLNQSEWLYLLNIGNIMQITPLTVHDLYSCQQFEVELTRDAILEKMTLRLTLQERKKRVNTGMLKPQKYLAVFYQVRAPQSLIFQLVTKNIMLLFSKKYQNKRKSIDGKQSQLASLPFSPNNQNTTNASQNGFFSSQIANKIQTTDSSSSNLAPSQRQNQQQNRFSKNKNNVHNKNPRNNNQVDNSTDGIQVDQQNLEDGQSEQLLDNANKSMMDVMPSSNYKKLLNEFSNIQNSSDIIEENDDDDKNEQFFDVEEDEEDEENEEDDDETNLQNNMSAIENDISQIHQESQEVELVMDEVRRKRQSQTANNENRRTRSGQNRKNQQNSNINDSSLNGRVLDISQEDIQSEDSELAGVSAENNRNKSRSKNAKLGQNLSLDGQAQRNKRPKTSQGIRKSTKQIGSQIEKQNNSMKTTIKNNHNNAGQFVPISDGISPNNESKALANGQILPNSNQLLNKYNTVANGFNTAANISQSILFSGVQTDLNGNSTPIKQNHSESRQKVQNKNREAVNLSRAQNDRGETQNTNQSSSSELILNKRPTSKSKRIKNIEQAQNNNISGQSANKRGINNLNTQQNFLAVGQHNHSQLVTQNPSMRMQNSATSQNFYVTPGQRSNSQQKKHIHSSGGKGKSSVFVDGINQQQQISQLMQHQSAKYINNSSLVDRPSMNDIFMIDRLAKKRQANNQNNNNTHEHQLHQQSFELQQNDPKYNSQILNNSQSRSKSRSKIQSQRSKDKQKSKSGEQQNQNNIEDLKRQILLKQALLDSSKNSRRKSSSSLNNYNSQGNQQQNIMQKKRVENINQSLRVNGNASSLQQTQVNQQSQWSVSQQQQLLITNQKGSGTINTQQLVKKFMKERQQQNSSSLQQNTILSLNNSMIENYATSGVPQTGDIQTYKLQLSKKILQQQQKILGQQQVNNQQLQQQMLLPQQNRSKAGQYITESHPKQRSATPILDVYDGAQSRAQKQISQLQNPSTIYQGINNIKQDKSLSDIVNIQSSSHFQSHNINIKNNNSILATSNINQNSSSNNVSSLNQFLKEYQSLQDFNNQSLRSGGTASGGDDSFVKQIKKKGSKKATPKNVLANSQFSWI</sequence>
<dbReference type="EMBL" id="CCKQ01005182">
    <property type="protein sequence ID" value="CDW76338.1"/>
    <property type="molecule type" value="Genomic_DNA"/>
</dbReference>
<feature type="region of interest" description="Disordered" evidence="1">
    <location>
        <begin position="633"/>
        <end position="658"/>
    </location>
</feature>
<feature type="region of interest" description="Disordered" evidence="1">
    <location>
        <begin position="1014"/>
        <end position="1074"/>
    </location>
</feature>
<feature type="compositionally biased region" description="Polar residues" evidence="1">
    <location>
        <begin position="900"/>
        <end position="911"/>
    </location>
</feature>
<dbReference type="SMART" id="SM01388">
    <property type="entry name" value="Mob1_phocein"/>
    <property type="match status" value="1"/>
</dbReference>
<feature type="region of interest" description="Disordered" evidence="1">
    <location>
        <begin position="877"/>
        <end position="934"/>
    </location>
</feature>
<organism evidence="2 3">
    <name type="scientific">Stylonychia lemnae</name>
    <name type="common">Ciliate</name>
    <dbReference type="NCBI Taxonomy" id="5949"/>
    <lineage>
        <taxon>Eukaryota</taxon>
        <taxon>Sar</taxon>
        <taxon>Alveolata</taxon>
        <taxon>Ciliophora</taxon>
        <taxon>Intramacronucleata</taxon>
        <taxon>Spirotrichea</taxon>
        <taxon>Stichotrichia</taxon>
        <taxon>Sporadotrichida</taxon>
        <taxon>Oxytrichidae</taxon>
        <taxon>Stylonychinae</taxon>
        <taxon>Stylonychia</taxon>
    </lineage>
</organism>
<dbReference type="InterPro" id="IPR011990">
    <property type="entry name" value="TPR-like_helical_dom_sf"/>
</dbReference>
<feature type="region of interest" description="Disordered" evidence="1">
    <location>
        <begin position="493"/>
        <end position="515"/>
    </location>
</feature>
<reference evidence="2 3" key="1">
    <citation type="submission" date="2014-06" db="EMBL/GenBank/DDBJ databases">
        <authorList>
            <person name="Swart Estienne"/>
        </authorList>
    </citation>
    <scope>NUCLEOTIDE SEQUENCE [LARGE SCALE GENOMIC DNA]</scope>
    <source>
        <strain evidence="2 3">130c</strain>
    </source>
</reference>
<feature type="compositionally biased region" description="Polar residues" evidence="1">
    <location>
        <begin position="671"/>
        <end position="681"/>
    </location>
</feature>
<name>A0A078A4C4_STYLE</name>
<feature type="region of interest" description="Disordered" evidence="1">
    <location>
        <begin position="829"/>
        <end position="864"/>
    </location>
</feature>
<feature type="compositionally biased region" description="Basic residues" evidence="1">
    <location>
        <begin position="693"/>
        <end position="703"/>
    </location>
</feature>
<feature type="compositionally biased region" description="Polar residues" evidence="1">
    <location>
        <begin position="918"/>
        <end position="934"/>
    </location>
</feature>
<feature type="compositionally biased region" description="Polar residues" evidence="1">
    <location>
        <begin position="635"/>
        <end position="658"/>
    </location>
</feature>
<dbReference type="Pfam" id="PF03637">
    <property type="entry name" value="Mob1_phocein"/>
    <property type="match status" value="1"/>
</dbReference>
<feature type="compositionally biased region" description="Basic and acidic residues" evidence="1">
    <location>
        <begin position="499"/>
        <end position="515"/>
    </location>
</feature>
<dbReference type="InterPro" id="IPR036703">
    <property type="entry name" value="MOB_kinase_act_sf"/>
</dbReference>
<feature type="compositionally biased region" description="Basic and acidic residues" evidence="1">
    <location>
        <begin position="1258"/>
        <end position="1267"/>
    </location>
</feature>
<dbReference type="FunFam" id="1.20.140.30:FF:000001">
    <property type="entry name" value="MOB kinase activator 1A"/>
    <property type="match status" value="1"/>
</dbReference>
<dbReference type="Proteomes" id="UP000039865">
    <property type="component" value="Unassembled WGS sequence"/>
</dbReference>
<dbReference type="OrthoDB" id="8170117at2759"/>
<dbReference type="Gene3D" id="1.20.140.30">
    <property type="entry name" value="MOB kinase activator"/>
    <property type="match status" value="1"/>
</dbReference>
<feature type="compositionally biased region" description="Basic residues" evidence="1">
    <location>
        <begin position="18"/>
        <end position="27"/>
    </location>
</feature>